<dbReference type="Proteomes" id="UP000518605">
    <property type="component" value="Unassembled WGS sequence"/>
</dbReference>
<dbReference type="RefSeq" id="WP_183560978.1">
    <property type="nucleotide sequence ID" value="NZ_CBCSLB010000008.1"/>
</dbReference>
<name>A0A7W5C5Z3_9BACL</name>
<evidence type="ECO:0000313" key="2">
    <source>
        <dbReference type="Proteomes" id="UP000518605"/>
    </source>
</evidence>
<dbReference type="AlphaFoldDB" id="A0A7W5C5Z3"/>
<evidence type="ECO:0000313" key="1">
    <source>
        <dbReference type="EMBL" id="MBB3151745.1"/>
    </source>
</evidence>
<accession>A0A7W5C5Z3</accession>
<gene>
    <name evidence="1" type="ORF">FHS16_001791</name>
</gene>
<protein>
    <submittedName>
        <fullName evidence="1">Uncharacterized protein</fullName>
    </submittedName>
</protein>
<keyword evidence="2" id="KW-1185">Reference proteome</keyword>
<sequence>MEKKRCLFCSEFVPVEQKGEHVHFLGCHCAPNSFYGLKSDHYLTIHSLPYTVKNKRFSLISGYIREKTDCGEKVLLGMEEIEAIEDAAIIPVTIEDKENRLLQFIYRNAEGPEDSILIQPLSNHFNLTYSPNLQELVYIIEKLKEAQLLIREGLSFKLTDKGWNTAAASAGGRKLKSCCVLLPDDEDTRSTWLEDIFPKIEQCGFLPRLLQQSRPEQLETQSLLEYAESKVMIADITEHSPEVYFAAGYGLGKNIPVIWTMRSSNHAELTVRSHPIRPLMWENTADLASMLQQRLNGKA</sequence>
<organism evidence="1 2">
    <name type="scientific">Paenibacillus endophyticus</name>
    <dbReference type="NCBI Taxonomy" id="1294268"/>
    <lineage>
        <taxon>Bacteria</taxon>
        <taxon>Bacillati</taxon>
        <taxon>Bacillota</taxon>
        <taxon>Bacilli</taxon>
        <taxon>Bacillales</taxon>
        <taxon>Paenibacillaceae</taxon>
        <taxon>Paenibacillus</taxon>
    </lineage>
</organism>
<reference evidence="1 2" key="1">
    <citation type="submission" date="2020-08" db="EMBL/GenBank/DDBJ databases">
        <title>Genomic Encyclopedia of Type Strains, Phase III (KMG-III): the genomes of soil and plant-associated and newly described type strains.</title>
        <authorList>
            <person name="Whitman W."/>
        </authorList>
    </citation>
    <scope>NUCLEOTIDE SEQUENCE [LARGE SCALE GENOMIC DNA]</scope>
    <source>
        <strain evidence="1 2">CECT 8234</strain>
    </source>
</reference>
<comment type="caution">
    <text evidence="1">The sequence shown here is derived from an EMBL/GenBank/DDBJ whole genome shotgun (WGS) entry which is preliminary data.</text>
</comment>
<proteinExistence type="predicted"/>
<dbReference type="EMBL" id="JACHXW010000004">
    <property type="protein sequence ID" value="MBB3151745.1"/>
    <property type="molecule type" value="Genomic_DNA"/>
</dbReference>